<evidence type="ECO:0000256" key="2">
    <source>
        <dbReference type="SAM" id="MobiDB-lite"/>
    </source>
</evidence>
<dbReference type="EMBL" id="CALLCH030000017">
    <property type="protein sequence ID" value="CAI4218141.1"/>
    <property type="molecule type" value="Genomic_DNA"/>
</dbReference>
<protein>
    <submittedName>
        <fullName evidence="3">Uncharacterized protein</fullName>
    </submittedName>
</protein>
<gene>
    <name evidence="3" type="ORF">PPNO1_LOCUS7738</name>
</gene>
<keyword evidence="4" id="KW-1185">Reference proteome</keyword>
<proteinExistence type="predicted"/>
<evidence type="ECO:0000313" key="3">
    <source>
        <dbReference type="EMBL" id="CAI4218141.1"/>
    </source>
</evidence>
<keyword evidence="1" id="KW-0175">Coiled coil</keyword>
<dbReference type="Proteomes" id="UP000838763">
    <property type="component" value="Unassembled WGS sequence"/>
</dbReference>
<name>A0A9P1MDS7_9PEZI</name>
<dbReference type="OrthoDB" id="4741350at2759"/>
<sequence>MYPSPSDSVPGVWFPPTTSHNLPTPNTPGKLAGSTIEVGDGGKIICEETCHKEKPSRTHPPRLHPHRSCPDFGDEALHMSTRVYVETLPGAAPTQIRPQKAEAELAALRAAGDDKFTCRLRQLTEENAALRQNLEAALGQAEKRGRENAKLRDDVVRLERDNDCLRVRVRQLLKDHRHLEPIAYLRRLVRDWKHRFECADRALEERRLTIDEQSDKIAELRDRLAVYERLLRRHNIVIC</sequence>
<evidence type="ECO:0000256" key="1">
    <source>
        <dbReference type="SAM" id="Coils"/>
    </source>
</evidence>
<feature type="region of interest" description="Disordered" evidence="2">
    <location>
        <begin position="1"/>
        <end position="36"/>
    </location>
</feature>
<comment type="caution">
    <text evidence="3">The sequence shown here is derived from an EMBL/GenBank/DDBJ whole genome shotgun (WGS) entry which is preliminary data.</text>
</comment>
<feature type="coiled-coil region" evidence="1">
    <location>
        <begin position="120"/>
        <end position="175"/>
    </location>
</feature>
<accession>A0A9P1MDS7</accession>
<organism evidence="3 4">
    <name type="scientific">Parascedosporium putredinis</name>
    <dbReference type="NCBI Taxonomy" id="1442378"/>
    <lineage>
        <taxon>Eukaryota</taxon>
        <taxon>Fungi</taxon>
        <taxon>Dikarya</taxon>
        <taxon>Ascomycota</taxon>
        <taxon>Pezizomycotina</taxon>
        <taxon>Sordariomycetes</taxon>
        <taxon>Hypocreomycetidae</taxon>
        <taxon>Microascales</taxon>
        <taxon>Microascaceae</taxon>
        <taxon>Parascedosporium</taxon>
    </lineage>
</organism>
<reference evidence="3" key="1">
    <citation type="submission" date="2022-11" db="EMBL/GenBank/DDBJ databases">
        <authorList>
            <person name="Scott C."/>
            <person name="Bruce N."/>
        </authorList>
    </citation>
    <scope>NUCLEOTIDE SEQUENCE</scope>
</reference>
<evidence type="ECO:0000313" key="4">
    <source>
        <dbReference type="Proteomes" id="UP000838763"/>
    </source>
</evidence>
<feature type="coiled-coil region" evidence="1">
    <location>
        <begin position="203"/>
        <end position="237"/>
    </location>
</feature>
<dbReference type="AlphaFoldDB" id="A0A9P1MDS7"/>